<dbReference type="CDD" id="cd02933">
    <property type="entry name" value="OYE_like_FMN"/>
    <property type="match status" value="1"/>
</dbReference>
<comment type="caution">
    <text evidence="3">The sequence shown here is derived from an EMBL/GenBank/DDBJ whole genome shotgun (WGS) entry which is preliminary data.</text>
</comment>
<feature type="compositionally biased region" description="Basic and acidic residues" evidence="1">
    <location>
        <begin position="784"/>
        <end position="797"/>
    </location>
</feature>
<gene>
    <name evidence="3" type="ORF">VNI00_013082</name>
</gene>
<feature type="region of interest" description="Disordered" evidence="1">
    <location>
        <begin position="784"/>
        <end position="806"/>
    </location>
</feature>
<protein>
    <recommendedName>
        <fullName evidence="2">NADH:flavin oxidoreductase/NADH oxidase N-terminal domain-containing protein</fullName>
    </recommendedName>
</protein>
<feature type="domain" description="NADH:flavin oxidoreductase/NADH oxidase N-terminal" evidence="2">
    <location>
        <begin position="460"/>
        <end position="787"/>
    </location>
</feature>
<name>A0AAW0BYQ0_9AGAR</name>
<accession>A0AAW0BYQ0</accession>
<sequence length="806" mass="89697">MNTTSIRIGRLGLSQELIDLIVDFLQEDRDALTQCCYTSHSFLSPARRNLFHCIRLNPVSETEGTKARAKLGAETSQTTMCDRLYQLLLSAPHIRSLIKDLRIRNLEDEDSSIGWLQKDNPLPDILPMLSHLQRIYLAGSMSESLLEMSSLAPRVKDALFTVFQSPKVTHIGFQCVQFSSFPELLEAIAHCSAAQNITFFAVDIDNDDLPEDEGPLSTNDTKQIPPMDQFPIDSLALFMEPDLSSRFCTWLLSPPANLALSSLRKFSLVAELTQNLDVIDKVVQASPVLEEMNITIISGHGPTAIEPMDISSLRVIHVGIDVDIEEPEQCEAALNWWCNCLTSSKSLSITDFNIYILVEYDGLPGLQFTSAAWARLDEVLSTANTSVNLNVQIKCLDDEDPLAPDNHTVPTETLQRLEGAFPRMRKYKRLVVGQMKNIVIRAMTTLSAFKPNTAVHEKSLLQSVKIGHVDLSHRVVLAPLTRFKSEKTSHVPLPIMKEYYTQRASVPGTLLITEATFIASKAGGYPNIPGIWSDEQVKAWKEITDSVHSKKSYIYLQLWALGRAADPAHLKYENSSFDFVSASNIKISERPTDEPNPRPLTVPEIHEYTSLYAQAASNAVLAAGFDGVEVHAANGYLIDQFLQDVSNQRKDEYGGSVENRCRFALEVVKKVTESIGVERTGIRLGPWTGFQGALFPNDTDHLTTYGSISTDMGMEDPKPTFGHLVCQLKEDYPKLSYIHVVEPRIKGDKSVEYCAEGASNDFLRDIWAPRPYISAGGYSRETALEQAEKSARERKGPELIALGDTS</sequence>
<dbReference type="PANTHER" id="PTHR22893">
    <property type="entry name" value="NADH OXIDOREDUCTASE-RELATED"/>
    <property type="match status" value="1"/>
</dbReference>
<proteinExistence type="predicted"/>
<dbReference type="Gene3D" id="3.20.20.70">
    <property type="entry name" value="Aldolase class I"/>
    <property type="match status" value="1"/>
</dbReference>
<reference evidence="3 4" key="1">
    <citation type="submission" date="2024-01" db="EMBL/GenBank/DDBJ databases">
        <title>A draft genome for a cacao thread blight-causing isolate of Paramarasmius palmivorus.</title>
        <authorList>
            <person name="Baruah I.K."/>
            <person name="Bukari Y."/>
            <person name="Amoako-Attah I."/>
            <person name="Meinhardt L.W."/>
            <person name="Bailey B.A."/>
            <person name="Cohen S.P."/>
        </authorList>
    </citation>
    <scope>NUCLEOTIDE SEQUENCE [LARGE SCALE GENOMIC DNA]</scope>
    <source>
        <strain evidence="3 4">GH-12</strain>
    </source>
</reference>
<dbReference type="EMBL" id="JAYKXP010000064">
    <property type="protein sequence ID" value="KAK7032513.1"/>
    <property type="molecule type" value="Genomic_DNA"/>
</dbReference>
<dbReference type="InterPro" id="IPR045247">
    <property type="entry name" value="Oye-like"/>
</dbReference>
<dbReference type="GO" id="GO:0003959">
    <property type="term" value="F:NADPH dehydrogenase activity"/>
    <property type="evidence" value="ECO:0007669"/>
    <property type="project" value="TreeGrafter"/>
</dbReference>
<evidence type="ECO:0000259" key="2">
    <source>
        <dbReference type="Pfam" id="PF00724"/>
    </source>
</evidence>
<dbReference type="InterPro" id="IPR001155">
    <property type="entry name" value="OxRdtase_FMN_N"/>
</dbReference>
<dbReference type="Pfam" id="PF00724">
    <property type="entry name" value="Oxidored_FMN"/>
    <property type="match status" value="1"/>
</dbReference>
<dbReference type="GO" id="GO:0010181">
    <property type="term" value="F:FMN binding"/>
    <property type="evidence" value="ECO:0007669"/>
    <property type="project" value="InterPro"/>
</dbReference>
<evidence type="ECO:0000313" key="3">
    <source>
        <dbReference type="EMBL" id="KAK7032513.1"/>
    </source>
</evidence>
<evidence type="ECO:0000313" key="4">
    <source>
        <dbReference type="Proteomes" id="UP001383192"/>
    </source>
</evidence>
<dbReference type="AlphaFoldDB" id="A0AAW0BYQ0"/>
<dbReference type="PANTHER" id="PTHR22893:SF91">
    <property type="entry name" value="NADPH DEHYDROGENASE 2-RELATED"/>
    <property type="match status" value="1"/>
</dbReference>
<organism evidence="3 4">
    <name type="scientific">Paramarasmius palmivorus</name>
    <dbReference type="NCBI Taxonomy" id="297713"/>
    <lineage>
        <taxon>Eukaryota</taxon>
        <taxon>Fungi</taxon>
        <taxon>Dikarya</taxon>
        <taxon>Basidiomycota</taxon>
        <taxon>Agaricomycotina</taxon>
        <taxon>Agaricomycetes</taxon>
        <taxon>Agaricomycetidae</taxon>
        <taxon>Agaricales</taxon>
        <taxon>Marasmiineae</taxon>
        <taxon>Marasmiaceae</taxon>
        <taxon>Paramarasmius</taxon>
    </lineage>
</organism>
<dbReference type="InterPro" id="IPR013785">
    <property type="entry name" value="Aldolase_TIM"/>
</dbReference>
<dbReference type="Proteomes" id="UP001383192">
    <property type="component" value="Unassembled WGS sequence"/>
</dbReference>
<keyword evidence="4" id="KW-1185">Reference proteome</keyword>
<dbReference type="SUPFAM" id="SSF51395">
    <property type="entry name" value="FMN-linked oxidoreductases"/>
    <property type="match status" value="1"/>
</dbReference>
<evidence type="ECO:0000256" key="1">
    <source>
        <dbReference type="SAM" id="MobiDB-lite"/>
    </source>
</evidence>